<keyword evidence="2" id="KW-1185">Reference proteome</keyword>
<dbReference type="Pfam" id="PF01497">
    <property type="entry name" value="Peripla_BP_2"/>
    <property type="match status" value="1"/>
</dbReference>
<dbReference type="PROSITE" id="PS50983">
    <property type="entry name" value="FE_B12_PBP"/>
    <property type="match status" value="1"/>
</dbReference>
<dbReference type="InterPro" id="IPR050902">
    <property type="entry name" value="ABC_Transporter_SBP"/>
</dbReference>
<dbReference type="Gene3D" id="1.20.58.2180">
    <property type="match status" value="1"/>
</dbReference>
<gene>
    <name evidence="1" type="ORF">CCR94_04415</name>
</gene>
<evidence type="ECO:0000313" key="1">
    <source>
        <dbReference type="EMBL" id="PPQ32668.1"/>
    </source>
</evidence>
<organism evidence="1 2">
    <name type="scientific">Rhodoblastus sphagnicola</name>
    <dbReference type="NCBI Taxonomy" id="333368"/>
    <lineage>
        <taxon>Bacteria</taxon>
        <taxon>Pseudomonadati</taxon>
        <taxon>Pseudomonadota</taxon>
        <taxon>Alphaproteobacteria</taxon>
        <taxon>Hyphomicrobiales</taxon>
        <taxon>Rhodoblastaceae</taxon>
        <taxon>Rhodoblastus</taxon>
    </lineage>
</organism>
<dbReference type="GO" id="GO:0071281">
    <property type="term" value="P:cellular response to iron ion"/>
    <property type="evidence" value="ECO:0007669"/>
    <property type="project" value="TreeGrafter"/>
</dbReference>
<accession>A0A2S6NDH4</accession>
<dbReference type="RefSeq" id="WP_104506671.1">
    <property type="nucleotide sequence ID" value="NZ_JACIGC010000021.1"/>
</dbReference>
<protein>
    <submittedName>
        <fullName evidence="1">ABC transporter substrate-binding protein</fullName>
    </submittedName>
</protein>
<comment type="caution">
    <text evidence="1">The sequence shown here is derived from an EMBL/GenBank/DDBJ whole genome shotgun (WGS) entry which is preliminary data.</text>
</comment>
<reference evidence="1 2" key="1">
    <citation type="journal article" date="2018" name="Arch. Microbiol.">
        <title>New insights into the metabolic potential of the phototrophic purple bacterium Rhodopila globiformis DSM 161(T) from its draft genome sequence and evidence for a vanadium-dependent nitrogenase.</title>
        <authorList>
            <person name="Imhoff J.F."/>
            <person name="Rahn T."/>
            <person name="Kunzel S."/>
            <person name="Neulinger S.C."/>
        </authorList>
    </citation>
    <scope>NUCLEOTIDE SEQUENCE [LARGE SCALE GENOMIC DNA]</scope>
    <source>
        <strain evidence="1 2">DSM 16996</strain>
    </source>
</reference>
<dbReference type="Proteomes" id="UP000239089">
    <property type="component" value="Unassembled WGS sequence"/>
</dbReference>
<dbReference type="Gene3D" id="3.40.50.1980">
    <property type="entry name" value="Nitrogenase molybdenum iron protein domain"/>
    <property type="match status" value="2"/>
</dbReference>
<name>A0A2S6NDH4_9HYPH</name>
<dbReference type="AlphaFoldDB" id="A0A2S6NDH4"/>
<evidence type="ECO:0000313" key="2">
    <source>
        <dbReference type="Proteomes" id="UP000239089"/>
    </source>
</evidence>
<dbReference type="SUPFAM" id="SSF53807">
    <property type="entry name" value="Helical backbone' metal receptor"/>
    <property type="match status" value="1"/>
</dbReference>
<dbReference type="PANTHER" id="PTHR30535">
    <property type="entry name" value="VITAMIN B12-BINDING PROTEIN"/>
    <property type="match status" value="1"/>
</dbReference>
<proteinExistence type="predicted"/>
<dbReference type="InterPro" id="IPR002491">
    <property type="entry name" value="ABC_transptr_periplasmic_BD"/>
</dbReference>
<dbReference type="OrthoDB" id="9775594at2"/>
<dbReference type="EMBL" id="NHSJ01000036">
    <property type="protein sequence ID" value="PPQ32668.1"/>
    <property type="molecule type" value="Genomic_DNA"/>
</dbReference>
<dbReference type="PANTHER" id="PTHR30535:SF34">
    <property type="entry name" value="MOLYBDATE-BINDING PROTEIN MOLA"/>
    <property type="match status" value="1"/>
</dbReference>
<sequence length="345" mass="38049">MKIFLRIAAVLLALAAPAQAGDAPKPAREITDMAGHKLRVPDKITKVFSASYPLTTLMYVIAPDLLSAVNVPITDKQKPYFAPRLAELPAAGGTPGQNRAANPEEILALQPDVIVAWTDPMGGHPPAEQSWAQTGLPVIYMNVSRIDDYPAALDFLGDLLDRRARTDELKTYVVAALERVKTAVARVPPEQRAKLLYAESPDGLATECDSSFHMEAFRLAGGDSIYHCAQATHMGMEKISLEEIIARQPTLIVALDPKFKDFSAQAPEWRNVKAIAQGRVYTVPKLPFNWLDRPPSFMRVLGAQWLANIFYPQALPLDIKAETKTFYKLFFGVQLTDADVAQLLR</sequence>